<sequence>MLYINRITTLINTFLRNVVGGKVSQVVAEVRELVVNEIGKVFPKLPDGYADEDLEFLQQNDRWSSDEIEAAVKRLHLCDSRSISSAKNDQESGVDVIQDDEMEQSCEERDTLSKDCFDVLFAITLDGNDDLFVGNVESLNLLFRIAVTSSQLDIRQHALNCIQDILSVNCLNAVVAWQMGGVDLLLRTLNDVLIVDGDAKQITAVLKLDEQSLSNMNAFAGLKYLTIAMDSNSSSPSLFAVNSPIAQVIESNHVYRYILAVTRLLEYVAVMLIENNTYILQEYTRILMRVPIPSRNAVVNIILRSVSRLLVDTLSRQNKLDNKLLDIYIQLLRRIYSINEDNEDLKTTNGNIHEGTDYTPRDDLERLLMTEQHLLVLQILGLLVDLTGRDMDLFDSLQGFETLNDVIIRSVVYTPHELAGATDTGIDNRRHDEPMAEDVMVADMALWLVREYIVCGQGKSHIIKWLVKLLEEILTKISPPNSSTEPNKNAFDSDELLSSNLPTICHSRRERTRFPWFQTKVCNVVASVFRKSEQVKKPFGELDGLGVLLAILSHTYESKVATAALLTIGDFFAGSEKTEQLLGDNFAYDGFLELIHASSAPIDILCCEIILEVATVGKVLLSLSSSPIESEPFSISCNIMPFISNLLTPKPLFKKVLPFTQKRRTVFKKSVNQETHDQHKNESKRISIHSQAFFSYCRSLSDANARNGTFPYQSTLATVNEENVTASVVSEPYPSLLSANTTDLQRCNSMELPSPTLVDSRRMSDNLEEEKSVSTRKRSNSRNLGAFGINSNSVVQNGTPTSTKLRSLAGIEFRDADAAMMALKLLSYVADSTDETLHNDYFKLLMLLMEVNPRNKEMLCANRGLKFVTEVLFLKGKSLNTKVPSYVDLIPTLGAYDITTSDITLLFDAAFDPLSMFGHFVGRGFRRRSITGILQPVVQAFSASEKVHEISFDPFFIREVQSQMIYAIERISERMDPPCYFNFNGVNSSFRTFALEKFPTSKRGYTVSLWVKVTSFFEDETGLLSYEDQAGNNTTFELYFKRLDESNRYCLCVRTQHWPLPAEDFVFDGFDFGEAGIWHHIVFVHCKQSTSLIVDGSSIQSYNMYNYPRVNSKDKAFVAVLGKCCKSWPTACHSYLNGRSNSDPNERSYGYFCGQIGSVYFFRGLWDLSMAEKVFNVGPAYGRSYRTLGIENREVLAIHPYAYLSDEQNKTLELDKSRKGSELTEFSKVVGRVEGGCTLHATRSMRSIIEQAGGVELCFRFLEMDQEYQLIGLRTISNLLYKSPQNVAKFTEQNGFGILRDLLGRDTKNLKEDHFDVLLDITCDGIMRDNQMVIVNTACLRVIIDLLFVSQEHVQLAVVRKLVDMIVELPCNLKTWKSSFELDILFQLLDTLPPTLRPFIMKALETMLAESTLEELTKLFDYISPDNANDMDVKYDMLEMIYKRMTCDNSLLEKIRGLKGLSHLTLFLNVPNEKFRIVSLKMMGILMSSNVKHSRTFLTKTNAFDQLKTHLTNYPLSLELTRVVLGIGTNTYQCNPTTRNSSTISDKPIFRRTTLRISEDNLSHKAADELVYPEAIRLLFDLLTVSRDTELVFQVLADVKRVLTPDNMRILWEYNWIDWIITCIRERALLEPAHFNRFLAITDTIVQKMVIYDISRKNSITTKSFTLPSPSTTKTSVITTTSVRRHFVSTINTFACHNDAAVRAAMKSTGLFKIRDILIKDYKDLASNEHV</sequence>
<dbReference type="EMBL" id="CAJVPJ010000045">
    <property type="protein sequence ID" value="CAG8465264.1"/>
    <property type="molecule type" value="Genomic_DNA"/>
</dbReference>
<dbReference type="InterPro" id="IPR050865">
    <property type="entry name" value="BEACH_Domain"/>
</dbReference>
<proteinExistence type="predicted"/>
<comment type="caution">
    <text evidence="2">The sequence shown here is derived from an EMBL/GenBank/DDBJ whole genome shotgun (WGS) entry which is preliminary data.</text>
</comment>
<name>A0A9N8Z1L5_9GLOM</name>
<dbReference type="Pfam" id="PF13385">
    <property type="entry name" value="Laminin_G_3"/>
    <property type="match status" value="1"/>
</dbReference>
<evidence type="ECO:0000256" key="1">
    <source>
        <dbReference type="SAM" id="MobiDB-lite"/>
    </source>
</evidence>
<gene>
    <name evidence="2" type="ORF">POCULU_LOCUS765</name>
</gene>
<organism evidence="2 3">
    <name type="scientific">Paraglomus occultum</name>
    <dbReference type="NCBI Taxonomy" id="144539"/>
    <lineage>
        <taxon>Eukaryota</taxon>
        <taxon>Fungi</taxon>
        <taxon>Fungi incertae sedis</taxon>
        <taxon>Mucoromycota</taxon>
        <taxon>Glomeromycotina</taxon>
        <taxon>Glomeromycetes</taxon>
        <taxon>Paraglomerales</taxon>
        <taxon>Paraglomeraceae</taxon>
        <taxon>Paraglomus</taxon>
    </lineage>
</organism>
<protein>
    <submittedName>
        <fullName evidence="2">5713_t:CDS:1</fullName>
    </submittedName>
</protein>
<dbReference type="Gene3D" id="1.25.10.10">
    <property type="entry name" value="Leucine-rich Repeat Variant"/>
    <property type="match status" value="2"/>
</dbReference>
<dbReference type="SUPFAM" id="SSF48371">
    <property type="entry name" value="ARM repeat"/>
    <property type="match status" value="2"/>
</dbReference>
<dbReference type="OrthoDB" id="5589702at2759"/>
<dbReference type="SUPFAM" id="SSF49899">
    <property type="entry name" value="Concanavalin A-like lectins/glucanases"/>
    <property type="match status" value="1"/>
</dbReference>
<dbReference type="PANTHER" id="PTHR13743">
    <property type="entry name" value="BEIGE/BEACH-RELATED"/>
    <property type="match status" value="1"/>
</dbReference>
<reference evidence="2" key="1">
    <citation type="submission" date="2021-06" db="EMBL/GenBank/DDBJ databases">
        <authorList>
            <person name="Kallberg Y."/>
            <person name="Tangrot J."/>
            <person name="Rosling A."/>
        </authorList>
    </citation>
    <scope>NUCLEOTIDE SEQUENCE</scope>
    <source>
        <strain evidence="2">IA702</strain>
    </source>
</reference>
<keyword evidence="3" id="KW-1185">Reference proteome</keyword>
<evidence type="ECO:0000313" key="2">
    <source>
        <dbReference type="EMBL" id="CAG8465264.1"/>
    </source>
</evidence>
<dbReference type="InterPro" id="IPR011989">
    <property type="entry name" value="ARM-like"/>
</dbReference>
<feature type="region of interest" description="Disordered" evidence="1">
    <location>
        <begin position="751"/>
        <end position="783"/>
    </location>
</feature>
<dbReference type="Proteomes" id="UP000789572">
    <property type="component" value="Unassembled WGS sequence"/>
</dbReference>
<accession>A0A9N8Z1L5</accession>
<dbReference type="InterPro" id="IPR016024">
    <property type="entry name" value="ARM-type_fold"/>
</dbReference>
<dbReference type="PANTHER" id="PTHR13743:SF123">
    <property type="entry name" value="PROTEIN FAN"/>
    <property type="match status" value="1"/>
</dbReference>
<dbReference type="Gene3D" id="2.60.120.200">
    <property type="match status" value="1"/>
</dbReference>
<feature type="compositionally biased region" description="Basic and acidic residues" evidence="1">
    <location>
        <begin position="759"/>
        <end position="773"/>
    </location>
</feature>
<evidence type="ECO:0000313" key="3">
    <source>
        <dbReference type="Proteomes" id="UP000789572"/>
    </source>
</evidence>
<dbReference type="InterPro" id="IPR013320">
    <property type="entry name" value="ConA-like_dom_sf"/>
</dbReference>